<keyword evidence="1" id="KW-1133">Transmembrane helix</keyword>
<dbReference type="Pfam" id="PF06985">
    <property type="entry name" value="HET"/>
    <property type="match status" value="1"/>
</dbReference>
<gene>
    <name evidence="3" type="ORF">FB567DRAFT_554542</name>
</gene>
<keyword evidence="1" id="KW-0812">Transmembrane</keyword>
<dbReference type="InterPro" id="IPR010730">
    <property type="entry name" value="HET"/>
</dbReference>
<dbReference type="EMBL" id="JAGMVJ010000025">
    <property type="protein sequence ID" value="KAH7071040.1"/>
    <property type="molecule type" value="Genomic_DNA"/>
</dbReference>
<protein>
    <submittedName>
        <fullName evidence="3">Heterokaryon incompatibility protein-domain-containing protein</fullName>
    </submittedName>
</protein>
<feature type="domain" description="Heterokaryon incompatibility" evidence="2">
    <location>
        <begin position="96"/>
        <end position="247"/>
    </location>
</feature>
<evidence type="ECO:0000259" key="2">
    <source>
        <dbReference type="Pfam" id="PF06985"/>
    </source>
</evidence>
<evidence type="ECO:0000313" key="4">
    <source>
        <dbReference type="Proteomes" id="UP000813461"/>
    </source>
</evidence>
<evidence type="ECO:0000256" key="1">
    <source>
        <dbReference type="SAM" id="Phobius"/>
    </source>
</evidence>
<dbReference type="InterPro" id="IPR052895">
    <property type="entry name" value="HetReg/Transcr_Mod"/>
</dbReference>
<comment type="caution">
    <text evidence="3">The sequence shown here is derived from an EMBL/GenBank/DDBJ whole genome shotgun (WGS) entry which is preliminary data.</text>
</comment>
<dbReference type="Proteomes" id="UP000813461">
    <property type="component" value="Unassembled WGS sequence"/>
</dbReference>
<evidence type="ECO:0000313" key="3">
    <source>
        <dbReference type="EMBL" id="KAH7071040.1"/>
    </source>
</evidence>
<dbReference type="OrthoDB" id="2157530at2759"/>
<dbReference type="PANTHER" id="PTHR24148">
    <property type="entry name" value="ANKYRIN REPEAT DOMAIN-CONTAINING PROTEIN 39 HOMOLOG-RELATED"/>
    <property type="match status" value="1"/>
</dbReference>
<proteinExistence type="predicted"/>
<name>A0A8K0QTH7_9PLEO</name>
<dbReference type="AlphaFoldDB" id="A0A8K0QTH7"/>
<keyword evidence="4" id="KW-1185">Reference proteome</keyword>
<sequence>MDRIPQTHVMAGEAAAAAMSALSIGHDIPPLSDEQNPRSPYVKQPLRLGEIRLLTIDAITMANDSPPKSEETRAEPAQVTLRLTTTRASLAEKPDFDAVSYVWGTAPASVIIQCNDAPLRITPTAYEMLQHLRLYRPNLNRPLWIDAICINQQDLEEKSHQVQQMSKVYSNATTVITWLGLLNSYIWVFMEDFPRVMDLARAWIPTYVTDDPMWRGADWPGRDDDFWVGLYYLLDNDWFRRLWTYQEFILAQNAIFICGSVCIDAIAFSVFVSDGMYVLNGYLPFGTNIAARVATKPTSSSLAFSACNSLDWARKYLSEQDSGFTTFSLPDLLYSLRFLGVKEPVDKVWAILGLMDESLQDILAPMVDYSDKGRNEYWTTYIKFAKTLIEVEQSCSVLNMPPRLASTEQRLPSWCVDLSGAFACQSIMAGDWNQPVEVLHVGQALRSSDDDLQKSVARQLEILDHSLKYTSVMEPSNILRTRGFLLDTVSEVVEDVTLVALDARINISHWNDWTLENPAHVARMDVLRRALNLARRATLGDGDSLIIPSEYLMCLWADCRIAENAERAYNDAWIILNPGGRQHYDSLELLRKNEADYILRQMSGFAGHSFFATENGRFGIAHPGCRPGDTVCTFYGGEPLYILRWPKVGRPSVRTGSCEAGT</sequence>
<keyword evidence="1" id="KW-0472">Membrane</keyword>
<accession>A0A8K0QTH7</accession>
<organism evidence="3 4">
    <name type="scientific">Paraphoma chrysanthemicola</name>
    <dbReference type="NCBI Taxonomy" id="798071"/>
    <lineage>
        <taxon>Eukaryota</taxon>
        <taxon>Fungi</taxon>
        <taxon>Dikarya</taxon>
        <taxon>Ascomycota</taxon>
        <taxon>Pezizomycotina</taxon>
        <taxon>Dothideomycetes</taxon>
        <taxon>Pleosporomycetidae</taxon>
        <taxon>Pleosporales</taxon>
        <taxon>Pleosporineae</taxon>
        <taxon>Phaeosphaeriaceae</taxon>
        <taxon>Paraphoma</taxon>
    </lineage>
</organism>
<feature type="transmembrane region" description="Helical" evidence="1">
    <location>
        <begin position="168"/>
        <end position="190"/>
    </location>
</feature>
<reference evidence="3" key="1">
    <citation type="journal article" date="2021" name="Nat. Commun.">
        <title>Genetic determinants of endophytism in the Arabidopsis root mycobiome.</title>
        <authorList>
            <person name="Mesny F."/>
            <person name="Miyauchi S."/>
            <person name="Thiergart T."/>
            <person name="Pickel B."/>
            <person name="Atanasova L."/>
            <person name="Karlsson M."/>
            <person name="Huettel B."/>
            <person name="Barry K.W."/>
            <person name="Haridas S."/>
            <person name="Chen C."/>
            <person name="Bauer D."/>
            <person name="Andreopoulos W."/>
            <person name="Pangilinan J."/>
            <person name="LaButti K."/>
            <person name="Riley R."/>
            <person name="Lipzen A."/>
            <person name="Clum A."/>
            <person name="Drula E."/>
            <person name="Henrissat B."/>
            <person name="Kohler A."/>
            <person name="Grigoriev I.V."/>
            <person name="Martin F.M."/>
            <person name="Hacquard S."/>
        </authorList>
    </citation>
    <scope>NUCLEOTIDE SEQUENCE</scope>
    <source>
        <strain evidence="3">MPI-SDFR-AT-0120</strain>
    </source>
</reference>
<dbReference type="PANTHER" id="PTHR24148:SF77">
    <property type="entry name" value="HETEROKARYON INCOMPATIBILITY DOMAIN-CONTAINING PROTEIN"/>
    <property type="match status" value="1"/>
</dbReference>